<proteinExistence type="predicted"/>
<evidence type="ECO:0008006" key="3">
    <source>
        <dbReference type="Google" id="ProtNLM"/>
    </source>
</evidence>
<gene>
    <name evidence="1" type="ORF">M409DRAFT_20879</name>
</gene>
<dbReference type="GeneID" id="54558871"/>
<name>A0A6A6CTQ6_ZASCE</name>
<organism evidence="1 2">
    <name type="scientific">Zasmidium cellare ATCC 36951</name>
    <dbReference type="NCBI Taxonomy" id="1080233"/>
    <lineage>
        <taxon>Eukaryota</taxon>
        <taxon>Fungi</taxon>
        <taxon>Dikarya</taxon>
        <taxon>Ascomycota</taxon>
        <taxon>Pezizomycotina</taxon>
        <taxon>Dothideomycetes</taxon>
        <taxon>Dothideomycetidae</taxon>
        <taxon>Mycosphaerellales</taxon>
        <taxon>Mycosphaerellaceae</taxon>
        <taxon>Zasmidium</taxon>
    </lineage>
</organism>
<dbReference type="PANTHER" id="PTHR42791">
    <property type="entry name" value="GNAT FAMILY ACETYLTRANSFERASE"/>
    <property type="match status" value="1"/>
</dbReference>
<protein>
    <recommendedName>
        <fullName evidence="3">N-acetyltransferase domain-containing protein</fullName>
    </recommendedName>
</protein>
<feature type="non-terminal residue" evidence="1">
    <location>
        <position position="194"/>
    </location>
</feature>
<dbReference type="OrthoDB" id="544277at2759"/>
<dbReference type="AlphaFoldDB" id="A0A6A6CTQ6"/>
<dbReference type="Proteomes" id="UP000799537">
    <property type="component" value="Unassembled WGS sequence"/>
</dbReference>
<evidence type="ECO:0000313" key="2">
    <source>
        <dbReference type="Proteomes" id="UP000799537"/>
    </source>
</evidence>
<reference evidence="1" key="1">
    <citation type="journal article" date="2020" name="Stud. Mycol.">
        <title>101 Dothideomycetes genomes: a test case for predicting lifestyles and emergence of pathogens.</title>
        <authorList>
            <person name="Haridas S."/>
            <person name="Albert R."/>
            <person name="Binder M."/>
            <person name="Bloem J."/>
            <person name="Labutti K."/>
            <person name="Salamov A."/>
            <person name="Andreopoulos B."/>
            <person name="Baker S."/>
            <person name="Barry K."/>
            <person name="Bills G."/>
            <person name="Bluhm B."/>
            <person name="Cannon C."/>
            <person name="Castanera R."/>
            <person name="Culley D."/>
            <person name="Daum C."/>
            <person name="Ezra D."/>
            <person name="Gonzalez J."/>
            <person name="Henrissat B."/>
            <person name="Kuo A."/>
            <person name="Liang C."/>
            <person name="Lipzen A."/>
            <person name="Lutzoni F."/>
            <person name="Magnuson J."/>
            <person name="Mondo S."/>
            <person name="Nolan M."/>
            <person name="Ohm R."/>
            <person name="Pangilinan J."/>
            <person name="Park H.-J."/>
            <person name="Ramirez L."/>
            <person name="Alfaro M."/>
            <person name="Sun H."/>
            <person name="Tritt A."/>
            <person name="Yoshinaga Y."/>
            <person name="Zwiers L.-H."/>
            <person name="Turgeon B."/>
            <person name="Goodwin S."/>
            <person name="Spatafora J."/>
            <person name="Crous P."/>
            <person name="Grigoriev I."/>
        </authorList>
    </citation>
    <scope>NUCLEOTIDE SEQUENCE</scope>
    <source>
        <strain evidence="1">ATCC 36951</strain>
    </source>
</reference>
<dbReference type="RefSeq" id="XP_033669755.1">
    <property type="nucleotide sequence ID" value="XM_033805599.1"/>
</dbReference>
<dbReference type="SUPFAM" id="SSF55729">
    <property type="entry name" value="Acyl-CoA N-acyltransferases (Nat)"/>
    <property type="match status" value="1"/>
</dbReference>
<evidence type="ECO:0000313" key="1">
    <source>
        <dbReference type="EMBL" id="KAF2168866.1"/>
    </source>
</evidence>
<dbReference type="EMBL" id="ML993589">
    <property type="protein sequence ID" value="KAF2168866.1"/>
    <property type="molecule type" value="Genomic_DNA"/>
</dbReference>
<sequence>MAEVKITTAENGHEYKDEAANRLAKIFRDDPIIRYMLSSLDPTARAAYMQEYFHTLLKAAALSAGIFQQAASWSCIAVWLPPGSRLDGPLTILRAGFIPCILKLGLGGAKRMLMDFQAQADALKKRHLKGVKRFYYLFFIGTEEAAREQGLAGRVIGLWQERAGREGLPIWLEATTERSKRVYERCGFAVCGEI</sequence>
<accession>A0A6A6CTQ6</accession>
<keyword evidence="2" id="KW-1185">Reference proteome</keyword>
<dbReference type="PANTHER" id="PTHR42791:SF1">
    <property type="entry name" value="N-ACETYLTRANSFERASE DOMAIN-CONTAINING PROTEIN"/>
    <property type="match status" value="1"/>
</dbReference>
<dbReference type="Gene3D" id="3.40.630.30">
    <property type="match status" value="1"/>
</dbReference>
<dbReference type="InterPro" id="IPR052523">
    <property type="entry name" value="Trichothecene_AcTrans"/>
</dbReference>
<dbReference type="InterPro" id="IPR016181">
    <property type="entry name" value="Acyl_CoA_acyltransferase"/>
</dbReference>